<dbReference type="AlphaFoldDB" id="A0A6A6ZLW4"/>
<dbReference type="EMBL" id="MU006237">
    <property type="protein sequence ID" value="KAF2821324.1"/>
    <property type="molecule type" value="Genomic_DNA"/>
</dbReference>
<sequence length="208" mass="22898">MPAEGLQNLGFTPKLTLIDSYANGSLDIGFAMKFNIMSLDEFKSQPGDVDDIYGRYVSNHLIETSVTFKAREKINIGIQLKIILTHGLELFRPFWLVPLPKPIGCVVVYVQGDIPQLVPLGQKFDDKTWNDAKNGKGTDKSGNAKAWKAMGDKSLMKNWMGIWIKIGATGAVDFTTPGFDLRIPQGAIGEIGQNDGKTFHKHLDSSVS</sequence>
<evidence type="ECO:0000313" key="1">
    <source>
        <dbReference type="EMBL" id="KAF2821324.1"/>
    </source>
</evidence>
<organism evidence="1 2">
    <name type="scientific">Ophiobolus disseminans</name>
    <dbReference type="NCBI Taxonomy" id="1469910"/>
    <lineage>
        <taxon>Eukaryota</taxon>
        <taxon>Fungi</taxon>
        <taxon>Dikarya</taxon>
        <taxon>Ascomycota</taxon>
        <taxon>Pezizomycotina</taxon>
        <taxon>Dothideomycetes</taxon>
        <taxon>Pleosporomycetidae</taxon>
        <taxon>Pleosporales</taxon>
        <taxon>Pleosporineae</taxon>
        <taxon>Phaeosphaeriaceae</taxon>
        <taxon>Ophiobolus</taxon>
    </lineage>
</organism>
<dbReference type="Proteomes" id="UP000799424">
    <property type="component" value="Unassembled WGS sequence"/>
</dbReference>
<protein>
    <submittedName>
        <fullName evidence="1">Uncharacterized protein</fullName>
    </submittedName>
</protein>
<reference evidence="1" key="1">
    <citation type="journal article" date="2020" name="Stud. Mycol.">
        <title>101 Dothideomycetes genomes: a test case for predicting lifestyles and emergence of pathogens.</title>
        <authorList>
            <person name="Haridas S."/>
            <person name="Albert R."/>
            <person name="Binder M."/>
            <person name="Bloem J."/>
            <person name="Labutti K."/>
            <person name="Salamov A."/>
            <person name="Andreopoulos B."/>
            <person name="Baker S."/>
            <person name="Barry K."/>
            <person name="Bills G."/>
            <person name="Bluhm B."/>
            <person name="Cannon C."/>
            <person name="Castanera R."/>
            <person name="Culley D."/>
            <person name="Daum C."/>
            <person name="Ezra D."/>
            <person name="Gonzalez J."/>
            <person name="Henrissat B."/>
            <person name="Kuo A."/>
            <person name="Liang C."/>
            <person name="Lipzen A."/>
            <person name="Lutzoni F."/>
            <person name="Magnuson J."/>
            <person name="Mondo S."/>
            <person name="Nolan M."/>
            <person name="Ohm R."/>
            <person name="Pangilinan J."/>
            <person name="Park H.-J."/>
            <person name="Ramirez L."/>
            <person name="Alfaro M."/>
            <person name="Sun H."/>
            <person name="Tritt A."/>
            <person name="Yoshinaga Y."/>
            <person name="Zwiers L.-H."/>
            <person name="Turgeon B."/>
            <person name="Goodwin S."/>
            <person name="Spatafora J."/>
            <person name="Crous P."/>
            <person name="Grigoriev I."/>
        </authorList>
    </citation>
    <scope>NUCLEOTIDE SEQUENCE</scope>
    <source>
        <strain evidence="1">CBS 113818</strain>
    </source>
</reference>
<accession>A0A6A6ZLW4</accession>
<name>A0A6A6ZLW4_9PLEO</name>
<gene>
    <name evidence="1" type="ORF">CC86DRAFT_411022</name>
</gene>
<evidence type="ECO:0000313" key="2">
    <source>
        <dbReference type="Proteomes" id="UP000799424"/>
    </source>
</evidence>
<proteinExistence type="predicted"/>
<keyword evidence="2" id="KW-1185">Reference proteome</keyword>
<dbReference type="OrthoDB" id="10643045at2759"/>